<gene>
    <name evidence="2" type="ORF">GGR43_003094</name>
</gene>
<evidence type="ECO:0000313" key="3">
    <source>
        <dbReference type="Proteomes" id="UP000571950"/>
    </source>
</evidence>
<dbReference type="EMBL" id="JACIDT010000011">
    <property type="protein sequence ID" value="MBB3927365.1"/>
    <property type="molecule type" value="Genomic_DNA"/>
</dbReference>
<sequence>MRKEDDAAPRGQETGISRRHLAALPLGAAALAAMAGSAPARETLEGPSLAERAAIEDLFTSYVWSYDCSDVALFLSLFVEDDPLVVGMGKPHRGKKAMADWFAYLLDIRERENGLWLHQAAHHHYRCHGANWLVYSYATHFAYDLGAKGYAVRSLGYFVSELVRAGQGFRFRRFSIAHWDKTALPWSKPLPWAEADGLKS</sequence>
<dbReference type="InterPro" id="IPR006311">
    <property type="entry name" value="TAT_signal"/>
</dbReference>
<dbReference type="SUPFAM" id="SSF54427">
    <property type="entry name" value="NTF2-like"/>
    <property type="match status" value="1"/>
</dbReference>
<dbReference type="Gene3D" id="3.10.450.50">
    <property type="match status" value="1"/>
</dbReference>
<keyword evidence="3" id="KW-1185">Reference proteome</keyword>
<protein>
    <recommendedName>
        <fullName evidence="1">SnoaL-like domain-containing protein</fullName>
    </recommendedName>
</protein>
<dbReference type="AlphaFoldDB" id="A0A7W6BHZ8"/>
<comment type="caution">
    <text evidence="2">The sequence shown here is derived from an EMBL/GenBank/DDBJ whole genome shotgun (WGS) entry which is preliminary data.</text>
</comment>
<evidence type="ECO:0000313" key="2">
    <source>
        <dbReference type="EMBL" id="MBB3927365.1"/>
    </source>
</evidence>
<dbReference type="InterPro" id="IPR032710">
    <property type="entry name" value="NTF2-like_dom_sf"/>
</dbReference>
<organism evidence="2 3">
    <name type="scientific">Sphingobium jiangsuense</name>
    <dbReference type="NCBI Taxonomy" id="870476"/>
    <lineage>
        <taxon>Bacteria</taxon>
        <taxon>Pseudomonadati</taxon>
        <taxon>Pseudomonadota</taxon>
        <taxon>Alphaproteobacteria</taxon>
        <taxon>Sphingomonadales</taxon>
        <taxon>Sphingomonadaceae</taxon>
        <taxon>Sphingobium</taxon>
    </lineage>
</organism>
<dbReference type="Pfam" id="PF13577">
    <property type="entry name" value="SnoaL_4"/>
    <property type="match status" value="1"/>
</dbReference>
<evidence type="ECO:0000259" key="1">
    <source>
        <dbReference type="Pfam" id="PF13577"/>
    </source>
</evidence>
<feature type="domain" description="SnoaL-like" evidence="1">
    <location>
        <begin position="48"/>
        <end position="174"/>
    </location>
</feature>
<name>A0A7W6BHZ8_9SPHN</name>
<dbReference type="Proteomes" id="UP000571950">
    <property type="component" value="Unassembled WGS sequence"/>
</dbReference>
<dbReference type="PROSITE" id="PS51318">
    <property type="entry name" value="TAT"/>
    <property type="match status" value="1"/>
</dbReference>
<reference evidence="2 3" key="1">
    <citation type="submission" date="2020-08" db="EMBL/GenBank/DDBJ databases">
        <title>Genomic Encyclopedia of Type Strains, Phase IV (KMG-IV): sequencing the most valuable type-strain genomes for metagenomic binning, comparative biology and taxonomic classification.</title>
        <authorList>
            <person name="Goeker M."/>
        </authorList>
    </citation>
    <scope>NUCLEOTIDE SEQUENCE [LARGE SCALE GENOMIC DNA]</scope>
    <source>
        <strain evidence="2 3">DSM 26189</strain>
    </source>
</reference>
<dbReference type="RefSeq" id="WP_188072862.1">
    <property type="nucleotide sequence ID" value="NZ_BSPS01000034.1"/>
</dbReference>
<proteinExistence type="predicted"/>
<accession>A0A7W6BHZ8</accession>
<dbReference type="InterPro" id="IPR037401">
    <property type="entry name" value="SnoaL-like"/>
</dbReference>